<accession>A0A376BRY4</accession>
<name>A0A376BRY4_9NEIS</name>
<organism evidence="2 3">
    <name type="scientific">Alysiella crassa</name>
    <dbReference type="NCBI Taxonomy" id="153491"/>
    <lineage>
        <taxon>Bacteria</taxon>
        <taxon>Pseudomonadati</taxon>
        <taxon>Pseudomonadota</taxon>
        <taxon>Betaproteobacteria</taxon>
        <taxon>Neisseriales</taxon>
        <taxon>Neisseriaceae</taxon>
        <taxon>Alysiella</taxon>
    </lineage>
</organism>
<feature type="transmembrane region" description="Helical" evidence="1">
    <location>
        <begin position="69"/>
        <end position="90"/>
    </location>
</feature>
<evidence type="ECO:0000313" key="2">
    <source>
        <dbReference type="EMBL" id="SSY79680.1"/>
    </source>
</evidence>
<dbReference type="STRING" id="1120980.GCA_000745955_01278"/>
<sequence>MLNLSPKQRKWLMYGNVVLAMILLIVPFYRYERWYFAVIMSGLNGGFYLSVGLALYFAEHKNRLSAKQWQYLLGLILAISILGTLGQIFLPRN</sequence>
<keyword evidence="1" id="KW-0812">Transmembrane</keyword>
<feature type="transmembrane region" description="Helical" evidence="1">
    <location>
        <begin position="12"/>
        <end position="29"/>
    </location>
</feature>
<dbReference type="Proteomes" id="UP000254209">
    <property type="component" value="Unassembled WGS sequence"/>
</dbReference>
<dbReference type="AlphaFoldDB" id="A0A376BRY4"/>
<keyword evidence="1" id="KW-1133">Transmembrane helix</keyword>
<feature type="transmembrane region" description="Helical" evidence="1">
    <location>
        <begin position="35"/>
        <end position="57"/>
    </location>
</feature>
<protein>
    <submittedName>
        <fullName evidence="2">Uncharacterized protein</fullName>
    </submittedName>
</protein>
<proteinExistence type="predicted"/>
<evidence type="ECO:0000313" key="3">
    <source>
        <dbReference type="Proteomes" id="UP000254209"/>
    </source>
</evidence>
<dbReference type="OrthoDB" id="9890172at2"/>
<evidence type="ECO:0000256" key="1">
    <source>
        <dbReference type="SAM" id="Phobius"/>
    </source>
</evidence>
<dbReference type="EMBL" id="UFSO01000003">
    <property type="protein sequence ID" value="SSY79680.1"/>
    <property type="molecule type" value="Genomic_DNA"/>
</dbReference>
<reference evidence="2 3" key="1">
    <citation type="submission" date="2018-06" db="EMBL/GenBank/DDBJ databases">
        <authorList>
            <consortium name="Pathogen Informatics"/>
            <person name="Doyle S."/>
        </authorList>
    </citation>
    <scope>NUCLEOTIDE SEQUENCE [LARGE SCALE GENOMIC DNA]</scope>
    <source>
        <strain evidence="2 3">NCTC10283</strain>
    </source>
</reference>
<keyword evidence="1" id="KW-0472">Membrane</keyword>
<keyword evidence="3" id="KW-1185">Reference proteome</keyword>
<dbReference type="RefSeq" id="WP_034292782.1">
    <property type="nucleotide sequence ID" value="NZ_CP091519.2"/>
</dbReference>
<gene>
    <name evidence="2" type="ORF">NCTC10283_01436</name>
</gene>